<evidence type="ECO:0000313" key="3">
    <source>
        <dbReference type="Proteomes" id="UP000887159"/>
    </source>
</evidence>
<gene>
    <name evidence="2" type="ORF">TNCV_5077091</name>
</gene>
<organism evidence="2 3">
    <name type="scientific">Trichonephila clavipes</name>
    <name type="common">Golden silk orbweaver</name>
    <name type="synonym">Nephila clavipes</name>
    <dbReference type="NCBI Taxonomy" id="2585209"/>
    <lineage>
        <taxon>Eukaryota</taxon>
        <taxon>Metazoa</taxon>
        <taxon>Ecdysozoa</taxon>
        <taxon>Arthropoda</taxon>
        <taxon>Chelicerata</taxon>
        <taxon>Arachnida</taxon>
        <taxon>Araneae</taxon>
        <taxon>Araneomorphae</taxon>
        <taxon>Entelegynae</taxon>
        <taxon>Araneoidea</taxon>
        <taxon>Nephilidae</taxon>
        <taxon>Trichonephila</taxon>
    </lineage>
</organism>
<dbReference type="EMBL" id="BMAU01021225">
    <property type="protein sequence ID" value="GFY01242.1"/>
    <property type="molecule type" value="Genomic_DNA"/>
</dbReference>
<proteinExistence type="predicted"/>
<keyword evidence="1" id="KW-0472">Membrane</keyword>
<keyword evidence="1" id="KW-1133">Transmembrane helix</keyword>
<comment type="caution">
    <text evidence="2">The sequence shown here is derived from an EMBL/GenBank/DDBJ whole genome shotgun (WGS) entry which is preliminary data.</text>
</comment>
<sequence length="253" mass="28457">MYAFMFIVKCLNCFKRDVVVANAADRQCQIETHEIHHAKGLDCMRVVSRSFEHYAATSRIVPESGLVGVHDTFPHGQYENVWNSTDCLHEDHYCGFPGRCIIETRIDSSVPNENTECSNASTASFQMSSGSTCSIIMDVYVSGVAEENTRRIRYSHTVPEASVMVWQLLGAVVPSTSFAGIAQDQTLEWLPHRLRHPILKRSSQFLVFLILSGVAVPANSFACVRRRKKATPRHFPNRLINPWAGLFHPSKSF</sequence>
<accession>A0A8X6S1J3</accession>
<protein>
    <submittedName>
        <fullName evidence="2">Uncharacterized protein</fullName>
    </submittedName>
</protein>
<keyword evidence="1" id="KW-0812">Transmembrane</keyword>
<keyword evidence="3" id="KW-1185">Reference proteome</keyword>
<name>A0A8X6S1J3_TRICX</name>
<dbReference type="Proteomes" id="UP000887159">
    <property type="component" value="Unassembled WGS sequence"/>
</dbReference>
<feature type="transmembrane region" description="Helical" evidence="1">
    <location>
        <begin position="205"/>
        <end position="224"/>
    </location>
</feature>
<dbReference type="AlphaFoldDB" id="A0A8X6S1J3"/>
<evidence type="ECO:0000313" key="2">
    <source>
        <dbReference type="EMBL" id="GFY01242.1"/>
    </source>
</evidence>
<evidence type="ECO:0000256" key="1">
    <source>
        <dbReference type="SAM" id="Phobius"/>
    </source>
</evidence>
<reference evidence="2" key="1">
    <citation type="submission" date="2020-08" db="EMBL/GenBank/DDBJ databases">
        <title>Multicomponent nature underlies the extraordinary mechanical properties of spider dragline silk.</title>
        <authorList>
            <person name="Kono N."/>
            <person name="Nakamura H."/>
            <person name="Mori M."/>
            <person name="Yoshida Y."/>
            <person name="Ohtoshi R."/>
            <person name="Malay A.D."/>
            <person name="Moran D.A.P."/>
            <person name="Tomita M."/>
            <person name="Numata K."/>
            <person name="Arakawa K."/>
        </authorList>
    </citation>
    <scope>NUCLEOTIDE SEQUENCE</scope>
</reference>